<keyword evidence="2" id="KW-0238">DNA-binding</keyword>
<evidence type="ECO:0000313" key="6">
    <source>
        <dbReference type="Proteomes" id="UP000608154"/>
    </source>
</evidence>
<evidence type="ECO:0000313" key="5">
    <source>
        <dbReference type="EMBL" id="GGC06841.1"/>
    </source>
</evidence>
<dbReference type="AlphaFoldDB" id="A0A916TTZ5"/>
<keyword evidence="3" id="KW-0804">Transcription</keyword>
<organism evidence="5 6">
    <name type="scientific">Novosphingobium endophyticum</name>
    <dbReference type="NCBI Taxonomy" id="1955250"/>
    <lineage>
        <taxon>Bacteria</taxon>
        <taxon>Pseudomonadati</taxon>
        <taxon>Pseudomonadota</taxon>
        <taxon>Alphaproteobacteria</taxon>
        <taxon>Sphingomonadales</taxon>
        <taxon>Sphingomonadaceae</taxon>
        <taxon>Novosphingobium</taxon>
    </lineage>
</organism>
<comment type="caution">
    <text evidence="5">The sequence shown here is derived from an EMBL/GenBank/DDBJ whole genome shotgun (WGS) entry which is preliminary data.</text>
</comment>
<dbReference type="Gene3D" id="3.30.70.920">
    <property type="match status" value="1"/>
</dbReference>
<dbReference type="SMART" id="SM00344">
    <property type="entry name" value="HTH_ASNC"/>
    <property type="match status" value="1"/>
</dbReference>
<evidence type="ECO:0000259" key="4">
    <source>
        <dbReference type="PROSITE" id="PS50956"/>
    </source>
</evidence>
<dbReference type="GO" id="GO:0043200">
    <property type="term" value="P:response to amino acid"/>
    <property type="evidence" value="ECO:0007669"/>
    <property type="project" value="TreeGrafter"/>
</dbReference>
<keyword evidence="6" id="KW-1185">Reference proteome</keyword>
<keyword evidence="1" id="KW-0805">Transcription regulation</keyword>
<dbReference type="SUPFAM" id="SSF54909">
    <property type="entry name" value="Dimeric alpha+beta barrel"/>
    <property type="match status" value="1"/>
</dbReference>
<dbReference type="Gene3D" id="1.10.10.10">
    <property type="entry name" value="Winged helix-like DNA-binding domain superfamily/Winged helix DNA-binding domain"/>
    <property type="match status" value="1"/>
</dbReference>
<name>A0A916TTZ5_9SPHN</name>
<evidence type="ECO:0000256" key="1">
    <source>
        <dbReference type="ARBA" id="ARBA00023015"/>
    </source>
</evidence>
<dbReference type="InterPro" id="IPR019888">
    <property type="entry name" value="Tscrpt_reg_AsnC-like"/>
</dbReference>
<dbReference type="PRINTS" id="PR00033">
    <property type="entry name" value="HTHASNC"/>
</dbReference>
<dbReference type="InterPro" id="IPR019887">
    <property type="entry name" value="Tscrpt_reg_AsnC/Lrp_C"/>
</dbReference>
<dbReference type="InterPro" id="IPR011008">
    <property type="entry name" value="Dimeric_a/b-barrel"/>
</dbReference>
<dbReference type="GO" id="GO:0043565">
    <property type="term" value="F:sequence-specific DNA binding"/>
    <property type="evidence" value="ECO:0007669"/>
    <property type="project" value="InterPro"/>
</dbReference>
<dbReference type="SUPFAM" id="SSF46785">
    <property type="entry name" value="Winged helix' DNA-binding domain"/>
    <property type="match status" value="1"/>
</dbReference>
<reference evidence="5" key="1">
    <citation type="journal article" date="2014" name="Int. J. Syst. Evol. Microbiol.">
        <title>Complete genome sequence of Corynebacterium casei LMG S-19264T (=DSM 44701T), isolated from a smear-ripened cheese.</title>
        <authorList>
            <consortium name="US DOE Joint Genome Institute (JGI-PGF)"/>
            <person name="Walter F."/>
            <person name="Albersmeier A."/>
            <person name="Kalinowski J."/>
            <person name="Ruckert C."/>
        </authorList>
    </citation>
    <scope>NUCLEOTIDE SEQUENCE</scope>
    <source>
        <strain evidence="5">CGMCC 1.15095</strain>
    </source>
</reference>
<dbReference type="InterPro" id="IPR011991">
    <property type="entry name" value="ArsR-like_HTH"/>
</dbReference>
<evidence type="ECO:0000256" key="2">
    <source>
        <dbReference type="ARBA" id="ARBA00023125"/>
    </source>
</evidence>
<dbReference type="PANTHER" id="PTHR30154:SF34">
    <property type="entry name" value="TRANSCRIPTIONAL REGULATOR AZLB"/>
    <property type="match status" value="1"/>
</dbReference>
<dbReference type="InterPro" id="IPR000485">
    <property type="entry name" value="AsnC-type_HTH_dom"/>
</dbReference>
<dbReference type="Pfam" id="PF13412">
    <property type="entry name" value="HTH_24"/>
    <property type="match status" value="1"/>
</dbReference>
<dbReference type="GO" id="GO:0006355">
    <property type="term" value="P:regulation of DNA-templated transcription"/>
    <property type="evidence" value="ECO:0007669"/>
    <property type="project" value="UniProtKB-ARBA"/>
</dbReference>
<dbReference type="CDD" id="cd00090">
    <property type="entry name" value="HTH_ARSR"/>
    <property type="match status" value="1"/>
</dbReference>
<proteinExistence type="predicted"/>
<accession>A0A916TTZ5</accession>
<dbReference type="InterPro" id="IPR036390">
    <property type="entry name" value="WH_DNA-bd_sf"/>
</dbReference>
<dbReference type="Pfam" id="PF01037">
    <property type="entry name" value="AsnC_trans_reg"/>
    <property type="match status" value="1"/>
</dbReference>
<dbReference type="GO" id="GO:0005829">
    <property type="term" value="C:cytosol"/>
    <property type="evidence" value="ECO:0007669"/>
    <property type="project" value="TreeGrafter"/>
</dbReference>
<evidence type="ECO:0000256" key="3">
    <source>
        <dbReference type="ARBA" id="ARBA00023163"/>
    </source>
</evidence>
<gene>
    <name evidence="5" type="ORF">GCM10011494_26910</name>
</gene>
<feature type="domain" description="HTH asnC-type" evidence="4">
    <location>
        <begin position="8"/>
        <end position="68"/>
    </location>
</feature>
<sequence>MNKPAFSFSETDHAIVSELRRNGRATNQDIAGKLGLTASTVSSRIKRMEEANQLRVVAVSDFAALGYNVLLRLAVEVDGRPASCVATDLAGLSEVFAVHVVTGRYNIDALVALLDFAELPAFLQSLVSNVPGIKSMTPSIVVDILKYKFEVAPIEGSEA</sequence>
<dbReference type="InterPro" id="IPR036388">
    <property type="entry name" value="WH-like_DNA-bd_sf"/>
</dbReference>
<reference evidence="5" key="2">
    <citation type="submission" date="2020-09" db="EMBL/GenBank/DDBJ databases">
        <authorList>
            <person name="Sun Q."/>
            <person name="Zhou Y."/>
        </authorList>
    </citation>
    <scope>NUCLEOTIDE SEQUENCE</scope>
    <source>
        <strain evidence="5">CGMCC 1.15095</strain>
    </source>
</reference>
<protein>
    <submittedName>
        <fullName evidence="5">AsnC family transcriptional regulator</fullName>
    </submittedName>
</protein>
<dbReference type="PANTHER" id="PTHR30154">
    <property type="entry name" value="LEUCINE-RESPONSIVE REGULATORY PROTEIN"/>
    <property type="match status" value="1"/>
</dbReference>
<dbReference type="Proteomes" id="UP000608154">
    <property type="component" value="Unassembled WGS sequence"/>
</dbReference>
<dbReference type="PROSITE" id="PS50956">
    <property type="entry name" value="HTH_ASNC_2"/>
    <property type="match status" value="1"/>
</dbReference>
<dbReference type="EMBL" id="BMHK01000018">
    <property type="protein sequence ID" value="GGC06841.1"/>
    <property type="molecule type" value="Genomic_DNA"/>
</dbReference>